<keyword evidence="4" id="KW-0547">Nucleotide-binding</keyword>
<dbReference type="STRING" id="218851.A0A2G5CCQ8"/>
<evidence type="ECO:0000256" key="3">
    <source>
        <dbReference type="ARBA" id="ARBA00022821"/>
    </source>
</evidence>
<dbReference type="GO" id="GO:0043531">
    <property type="term" value="F:ADP binding"/>
    <property type="evidence" value="ECO:0007669"/>
    <property type="project" value="InterPro"/>
</dbReference>
<proteinExistence type="inferred from homology"/>
<dbReference type="InParanoid" id="A0A2G5CCQ8"/>
<dbReference type="PANTHER" id="PTHR33463:SF167">
    <property type="entry name" value="PUTATIVE-RELATED"/>
    <property type="match status" value="1"/>
</dbReference>
<dbReference type="GO" id="GO:0006952">
    <property type="term" value="P:defense response"/>
    <property type="evidence" value="ECO:0007669"/>
    <property type="project" value="UniProtKB-KW"/>
</dbReference>
<dbReference type="Gene3D" id="3.40.50.300">
    <property type="entry name" value="P-loop containing nucleotide triphosphate hydrolases"/>
    <property type="match status" value="1"/>
</dbReference>
<dbReference type="SUPFAM" id="SSF52540">
    <property type="entry name" value="P-loop containing nucleoside triphosphate hydrolases"/>
    <property type="match status" value="1"/>
</dbReference>
<dbReference type="Pfam" id="PF23559">
    <property type="entry name" value="WHD_DRP"/>
    <property type="match status" value="1"/>
</dbReference>
<name>A0A2G5CCQ8_AQUCA</name>
<evidence type="ECO:0000259" key="6">
    <source>
        <dbReference type="Pfam" id="PF23559"/>
    </source>
</evidence>
<evidence type="ECO:0000313" key="8">
    <source>
        <dbReference type="Proteomes" id="UP000230069"/>
    </source>
</evidence>
<dbReference type="Pfam" id="PF13855">
    <property type="entry name" value="LRR_8"/>
    <property type="match status" value="2"/>
</dbReference>
<dbReference type="Gene3D" id="1.10.8.430">
    <property type="entry name" value="Helical domain of apoptotic protease-activating factors"/>
    <property type="match status" value="1"/>
</dbReference>
<dbReference type="FunFam" id="1.10.10.10:FF:000322">
    <property type="entry name" value="Probable disease resistance protein At1g63360"/>
    <property type="match status" value="1"/>
</dbReference>
<dbReference type="SUPFAM" id="SSF52058">
    <property type="entry name" value="L domain-like"/>
    <property type="match status" value="1"/>
</dbReference>
<evidence type="ECO:0000256" key="4">
    <source>
        <dbReference type="ARBA" id="ARBA00022840"/>
    </source>
</evidence>
<dbReference type="EMBL" id="KZ305080">
    <property type="protein sequence ID" value="PIA29055.1"/>
    <property type="molecule type" value="Genomic_DNA"/>
</dbReference>
<evidence type="ECO:0000256" key="1">
    <source>
        <dbReference type="ARBA" id="ARBA00008894"/>
    </source>
</evidence>
<dbReference type="FunFam" id="3.40.50.300:FF:001091">
    <property type="entry name" value="Probable disease resistance protein At1g61300"/>
    <property type="match status" value="1"/>
</dbReference>
<keyword evidence="3" id="KW-0611">Plant defense</keyword>
<dbReference type="InterPro" id="IPR032675">
    <property type="entry name" value="LRR_dom_sf"/>
</dbReference>
<dbReference type="GO" id="GO:0005524">
    <property type="term" value="F:ATP binding"/>
    <property type="evidence" value="ECO:0007669"/>
    <property type="project" value="UniProtKB-KW"/>
</dbReference>
<evidence type="ECO:0000259" key="5">
    <source>
        <dbReference type="Pfam" id="PF00931"/>
    </source>
</evidence>
<dbReference type="Proteomes" id="UP000230069">
    <property type="component" value="Unassembled WGS sequence"/>
</dbReference>
<keyword evidence="4" id="KW-0067">ATP-binding</keyword>
<dbReference type="PANTHER" id="PTHR33463">
    <property type="entry name" value="NB-ARC DOMAIN-CONTAINING PROTEIN-RELATED"/>
    <property type="match status" value="1"/>
</dbReference>
<keyword evidence="8" id="KW-1185">Reference proteome</keyword>
<reference evidence="7 8" key="1">
    <citation type="submission" date="2017-09" db="EMBL/GenBank/DDBJ databases">
        <title>WGS assembly of Aquilegia coerulea Goldsmith.</title>
        <authorList>
            <person name="Hodges S."/>
            <person name="Kramer E."/>
            <person name="Nordborg M."/>
            <person name="Tomkins J."/>
            <person name="Borevitz J."/>
            <person name="Derieg N."/>
            <person name="Yan J."/>
            <person name="Mihaltcheva S."/>
            <person name="Hayes R.D."/>
            <person name="Rokhsar D."/>
        </authorList>
    </citation>
    <scope>NUCLEOTIDE SEQUENCE [LARGE SCALE GENOMIC DNA]</scope>
    <source>
        <strain evidence="8">cv. Goldsmith</strain>
    </source>
</reference>
<keyword evidence="2" id="KW-0677">Repeat</keyword>
<sequence>MKLRNIGEKTKDFDVILATPHWECSEQVFSSLCRVNDINVIVNDIETILDSGLAPTDWFPCVCEFKTDWFSCVCEFKRLVNDVQLLLRSGYIGCFSKDEVVDWLRHVCEFRIQVYLICNKIVSHRHLYNFPERSLLWDTIWGSLLDPKVGIYAVYGIGGVGKTTAMRKIRDQLAASDIFDKIFWVTLYKDISLDTLQTEIALQINLDLPMNADTQFRAAKILERLKKIKFLFIFDNVCKDFSLQQVGIPQPETENGCKIVLITRYQKICKNMNSDIIMELEPLSWEEGWKLFVSKVGSVVRLPEIQPYAKKMVRHCRGLPIGLVSIGHALRNEINVEVWREAFEYLHTEEDHAVKDYVFKLLKFSYHRLNNDNLQNCFLYCAFFPAGYLFKPEELVRYWMSETLINEAADIVAVIDEGYKVLRKLQDANMLQMFTEGGEVFVKMHDLLRGLAIAIIKMKPGFSIQAGIGLWDQPQHFSWAGTRKISLMRNSIPRLNVVPDNCPQISTLLLSDNPISYIISRFFSQMITLEFLDLSYTLIKELPTSLSELTQLRALFLHYCTRLNNIPCLNRLKNLQSLSLCGTAITELPQGMEGLASLRSLDLSETTKLESIRVGLLSSLSRLEELRLHRSGLCKMDSPIVANYLMEMRSLKHLSILTLSVVGYGDHLDTIMCLQGHLKIFSVNVYGSTDDYIEDVETV</sequence>
<dbReference type="InterPro" id="IPR042197">
    <property type="entry name" value="Apaf_helical"/>
</dbReference>
<accession>A0A2G5CCQ8</accession>
<organism evidence="7 8">
    <name type="scientific">Aquilegia coerulea</name>
    <name type="common">Rocky mountain columbine</name>
    <dbReference type="NCBI Taxonomy" id="218851"/>
    <lineage>
        <taxon>Eukaryota</taxon>
        <taxon>Viridiplantae</taxon>
        <taxon>Streptophyta</taxon>
        <taxon>Embryophyta</taxon>
        <taxon>Tracheophyta</taxon>
        <taxon>Spermatophyta</taxon>
        <taxon>Magnoliopsida</taxon>
        <taxon>Ranunculales</taxon>
        <taxon>Ranunculaceae</taxon>
        <taxon>Thalictroideae</taxon>
        <taxon>Aquilegia</taxon>
    </lineage>
</organism>
<dbReference type="OrthoDB" id="1691503at2759"/>
<feature type="domain" description="NB-ARC" evidence="5">
    <location>
        <begin position="138"/>
        <end position="297"/>
    </location>
</feature>
<evidence type="ECO:0000313" key="7">
    <source>
        <dbReference type="EMBL" id="PIA29055.1"/>
    </source>
</evidence>
<feature type="domain" description="Disease resistance protein winged helix" evidence="6">
    <location>
        <begin position="384"/>
        <end position="452"/>
    </location>
</feature>
<dbReference type="InterPro" id="IPR027417">
    <property type="entry name" value="P-loop_NTPase"/>
</dbReference>
<dbReference type="InterPro" id="IPR050905">
    <property type="entry name" value="Plant_NBS-LRR"/>
</dbReference>
<dbReference type="Gene3D" id="3.80.10.10">
    <property type="entry name" value="Ribonuclease Inhibitor"/>
    <property type="match status" value="1"/>
</dbReference>
<dbReference type="Pfam" id="PF00931">
    <property type="entry name" value="NB-ARC"/>
    <property type="match status" value="1"/>
</dbReference>
<gene>
    <name evidence="7" type="ORF">AQUCO_06300018v1</name>
</gene>
<dbReference type="InterPro" id="IPR001611">
    <property type="entry name" value="Leu-rich_rpt"/>
</dbReference>
<dbReference type="AlphaFoldDB" id="A0A2G5CCQ8"/>
<dbReference type="InterPro" id="IPR058922">
    <property type="entry name" value="WHD_DRP"/>
</dbReference>
<dbReference type="PRINTS" id="PR00364">
    <property type="entry name" value="DISEASERSIST"/>
</dbReference>
<evidence type="ECO:0000256" key="2">
    <source>
        <dbReference type="ARBA" id="ARBA00022737"/>
    </source>
</evidence>
<comment type="similarity">
    <text evidence="1">Belongs to the disease resistance NB-LRR family.</text>
</comment>
<dbReference type="InterPro" id="IPR002182">
    <property type="entry name" value="NB-ARC"/>
</dbReference>
<protein>
    <submittedName>
        <fullName evidence="7">Uncharacterized protein</fullName>
    </submittedName>
</protein>